<organism evidence="7 8">
    <name type="scientific">Blastocystis sp. subtype 1 (strain ATCC 50177 / NandII)</name>
    <dbReference type="NCBI Taxonomy" id="478820"/>
    <lineage>
        <taxon>Eukaryota</taxon>
        <taxon>Sar</taxon>
        <taxon>Stramenopiles</taxon>
        <taxon>Bigyra</taxon>
        <taxon>Opalozoa</taxon>
        <taxon>Opalinata</taxon>
        <taxon>Blastocystidae</taxon>
        <taxon>Blastocystis</taxon>
    </lineage>
</organism>
<dbReference type="AlphaFoldDB" id="A0A196S7B6"/>
<dbReference type="Pfam" id="PF08507">
    <property type="entry name" value="COPI_assoc"/>
    <property type="match status" value="1"/>
</dbReference>
<dbReference type="PANTHER" id="PTHR38894">
    <property type="entry name" value="TRANSMEMBRANE PROTEIN"/>
    <property type="match status" value="1"/>
</dbReference>
<evidence type="ECO:0000256" key="1">
    <source>
        <dbReference type="ARBA" id="ARBA00004141"/>
    </source>
</evidence>
<gene>
    <name evidence="7" type="ORF">AV274_6361</name>
</gene>
<comment type="caution">
    <text evidence="7">The sequence shown here is derived from an EMBL/GenBank/DDBJ whole genome shotgun (WGS) entry which is preliminary data.</text>
</comment>
<evidence type="ECO:0000256" key="6">
    <source>
        <dbReference type="SAM" id="Phobius"/>
    </source>
</evidence>
<proteinExistence type="predicted"/>
<reference evidence="7 8" key="1">
    <citation type="submission" date="2016-05" db="EMBL/GenBank/DDBJ databases">
        <title>Nuclear genome of Blastocystis sp. subtype 1 NandII.</title>
        <authorList>
            <person name="Gentekaki E."/>
            <person name="Curtis B."/>
            <person name="Stairs C."/>
            <person name="Eme L."/>
            <person name="Herman E."/>
            <person name="Klimes V."/>
            <person name="Arias M.C."/>
            <person name="Elias M."/>
            <person name="Hilliou F."/>
            <person name="Klute M."/>
            <person name="Malik S.-B."/>
            <person name="Pightling A."/>
            <person name="Rachubinski R."/>
            <person name="Salas D."/>
            <person name="Schlacht A."/>
            <person name="Suga H."/>
            <person name="Archibald J."/>
            <person name="Ball S.G."/>
            <person name="Clark G."/>
            <person name="Dacks J."/>
            <person name="Van Der Giezen M."/>
            <person name="Tsaousis A."/>
            <person name="Roger A."/>
        </authorList>
    </citation>
    <scope>NUCLEOTIDE SEQUENCE [LARGE SCALE GENOMIC DNA]</scope>
    <source>
        <strain evidence="8">ATCC 50177 / NandII</strain>
    </source>
</reference>
<dbReference type="PANTHER" id="PTHR38894:SF1">
    <property type="entry name" value="TRANSMEMBRANE PROTEIN"/>
    <property type="match status" value="1"/>
</dbReference>
<evidence type="ECO:0000256" key="4">
    <source>
        <dbReference type="ARBA" id="ARBA00023136"/>
    </source>
</evidence>
<name>A0A196S7B6_BLAHN</name>
<protein>
    <recommendedName>
        <fullName evidence="9">COPI associated protein</fullName>
    </recommendedName>
</protein>
<evidence type="ECO:0008006" key="9">
    <source>
        <dbReference type="Google" id="ProtNLM"/>
    </source>
</evidence>
<evidence type="ECO:0000256" key="2">
    <source>
        <dbReference type="ARBA" id="ARBA00022692"/>
    </source>
</evidence>
<dbReference type="InterPro" id="IPR013714">
    <property type="entry name" value="Golgi_TVP15"/>
</dbReference>
<keyword evidence="3 6" id="KW-1133">Transmembrane helix</keyword>
<accession>A0A196S7B6</accession>
<feature type="region of interest" description="Disordered" evidence="5">
    <location>
        <begin position="1"/>
        <end position="24"/>
    </location>
</feature>
<keyword evidence="4 6" id="KW-0472">Membrane</keyword>
<feature type="transmembrane region" description="Helical" evidence="6">
    <location>
        <begin position="100"/>
        <end position="118"/>
    </location>
</feature>
<evidence type="ECO:0000313" key="8">
    <source>
        <dbReference type="Proteomes" id="UP000078348"/>
    </source>
</evidence>
<feature type="transmembrane region" description="Helical" evidence="6">
    <location>
        <begin position="69"/>
        <end position="88"/>
    </location>
</feature>
<dbReference type="Proteomes" id="UP000078348">
    <property type="component" value="Unassembled WGS sequence"/>
</dbReference>
<dbReference type="GO" id="GO:0016020">
    <property type="term" value="C:membrane"/>
    <property type="evidence" value="ECO:0007669"/>
    <property type="project" value="UniProtKB-SubCell"/>
</dbReference>
<keyword evidence="8" id="KW-1185">Reference proteome</keyword>
<dbReference type="EMBL" id="LXWW01000571">
    <property type="protein sequence ID" value="OAO11967.1"/>
    <property type="molecule type" value="Genomic_DNA"/>
</dbReference>
<feature type="transmembrane region" description="Helical" evidence="6">
    <location>
        <begin position="130"/>
        <end position="151"/>
    </location>
</feature>
<evidence type="ECO:0000313" key="7">
    <source>
        <dbReference type="EMBL" id="OAO11967.1"/>
    </source>
</evidence>
<dbReference type="OrthoDB" id="202910at2759"/>
<feature type="transmembrane region" description="Helical" evidence="6">
    <location>
        <begin position="43"/>
        <end position="63"/>
    </location>
</feature>
<evidence type="ECO:0000256" key="5">
    <source>
        <dbReference type="SAM" id="MobiDB-lite"/>
    </source>
</evidence>
<sequence>MSENPFEENGSGASANKTSKGASNPLSSVKNMDINRALSQIRWVNFFIALACLILKVIGLLSLLTSFNVFRLLVGGFSILFLGILLLYELQMKKLGKKLRVHYGFLYTYIGRAVYVMFVGTICLSSGDLWGFIGGIALFLIGIYNLLIFAFHPAFRKGNRKITDDPTASYTSGENEIGNVLKNNPSLAQKVLVGASKLSQ</sequence>
<keyword evidence="2 6" id="KW-0812">Transmembrane</keyword>
<evidence type="ECO:0000256" key="3">
    <source>
        <dbReference type="ARBA" id="ARBA00022989"/>
    </source>
</evidence>
<feature type="compositionally biased region" description="Polar residues" evidence="5">
    <location>
        <begin position="11"/>
        <end position="24"/>
    </location>
</feature>
<comment type="subcellular location">
    <subcellularLocation>
        <location evidence="1">Membrane</location>
        <topology evidence="1">Multi-pass membrane protein</topology>
    </subcellularLocation>
</comment>